<dbReference type="AlphaFoldDB" id="A0AAD1T5W7"/>
<organism evidence="3 4">
    <name type="scientific">Pelobates cultripes</name>
    <name type="common">Western spadefoot toad</name>
    <dbReference type="NCBI Taxonomy" id="61616"/>
    <lineage>
        <taxon>Eukaryota</taxon>
        <taxon>Metazoa</taxon>
        <taxon>Chordata</taxon>
        <taxon>Craniata</taxon>
        <taxon>Vertebrata</taxon>
        <taxon>Euteleostomi</taxon>
        <taxon>Amphibia</taxon>
        <taxon>Batrachia</taxon>
        <taxon>Anura</taxon>
        <taxon>Pelobatoidea</taxon>
        <taxon>Pelobatidae</taxon>
        <taxon>Pelobates</taxon>
    </lineage>
</organism>
<reference evidence="3" key="1">
    <citation type="submission" date="2022-03" db="EMBL/GenBank/DDBJ databases">
        <authorList>
            <person name="Alioto T."/>
            <person name="Alioto T."/>
            <person name="Gomez Garrido J."/>
        </authorList>
    </citation>
    <scope>NUCLEOTIDE SEQUENCE</scope>
</reference>
<feature type="coiled-coil region" evidence="1">
    <location>
        <begin position="68"/>
        <end position="123"/>
    </location>
</feature>
<proteinExistence type="predicted"/>
<accession>A0AAD1T5W7</accession>
<evidence type="ECO:0000256" key="2">
    <source>
        <dbReference type="SAM" id="MobiDB-lite"/>
    </source>
</evidence>
<evidence type="ECO:0000256" key="1">
    <source>
        <dbReference type="SAM" id="Coils"/>
    </source>
</evidence>
<feature type="compositionally biased region" description="Basic and acidic residues" evidence="2">
    <location>
        <begin position="1"/>
        <end position="10"/>
    </location>
</feature>
<protein>
    <submittedName>
        <fullName evidence="3">Uncharacterized protein</fullName>
    </submittedName>
</protein>
<dbReference type="EMBL" id="OW240921">
    <property type="protein sequence ID" value="CAH2319256.1"/>
    <property type="molecule type" value="Genomic_DNA"/>
</dbReference>
<gene>
    <name evidence="3" type="ORF">PECUL_23A050809</name>
</gene>
<feature type="region of interest" description="Disordered" evidence="2">
    <location>
        <begin position="1"/>
        <end position="24"/>
    </location>
</feature>
<evidence type="ECO:0000313" key="3">
    <source>
        <dbReference type="EMBL" id="CAH2319256.1"/>
    </source>
</evidence>
<sequence>MEKKDPETTNRRRTSSPPKLTKKNIKEGIEHVLQLTGPLEQEVITREFLIKLLEDHRDTITEDFLVSTKELKEEIKSLNTKLQENQDNLDSLKFDFLKQQEAYEMLNNKYSDIQKKLSDLGDRSRKINLRIRRVSEAIKNQEIKDDLFDFFKEIAT</sequence>
<dbReference type="Proteomes" id="UP001295444">
    <property type="component" value="Chromosome 10"/>
</dbReference>
<name>A0AAD1T5W7_PELCU</name>
<keyword evidence="4" id="KW-1185">Reference proteome</keyword>
<keyword evidence="1" id="KW-0175">Coiled coil</keyword>
<evidence type="ECO:0000313" key="4">
    <source>
        <dbReference type="Proteomes" id="UP001295444"/>
    </source>
</evidence>